<dbReference type="Proteomes" id="UP001302494">
    <property type="component" value="Chromosome"/>
</dbReference>
<dbReference type="KEGG" id="nneo:PQG83_11170"/>
<dbReference type="EMBL" id="CP116968">
    <property type="protein sequence ID" value="WNM60323.1"/>
    <property type="molecule type" value="Genomic_DNA"/>
</dbReference>
<accession>A0AA96GEE8</accession>
<sequence length="417" mass="45077">MSIETALEIGVIETFAGNGKSRSTGDGKRAVKSGIPLPNHITVDRDGRFFYIAESGSDRIRRVDMETGLLHNFAGTGETCYSGDYGPCGEAGLYLPLDVLCDSHNHIYVCDSGSNRIRKIDADTGIITTIIGTGQWGYNGDGPALECNLTYPAAIAIDDQDHLYIADTQAHRIRHYNPQTGMLTTIAGCWTAEDDERVSPLTAQNLIVLSGDAIGIDFSNDEGLLRPRCSDGLDLSLYLDDGKPALECKLYDVVDIDVDKHGDLYITDKGTNRIRKLDRKTGTMSTVAGICRYGFDGDGKLAVKSMLNVPEGAVVDSDGNVYISDSMNHRVRKVDCQTGIITTVAGNGDSGYDDKNMGGCGAARFVAKEDAGMLKHGDGLIAIEAIVNTPAGLTLDSQGYLYICERNENKIRRVKLR</sequence>
<dbReference type="InterPro" id="IPR011042">
    <property type="entry name" value="6-blade_b-propeller_TolB-like"/>
</dbReference>
<keyword evidence="1" id="KW-0677">Repeat</keyword>
<dbReference type="AlphaFoldDB" id="A0AA96GEE8"/>
<dbReference type="SUPFAM" id="SSF101898">
    <property type="entry name" value="NHL repeat"/>
    <property type="match status" value="1"/>
</dbReference>
<protein>
    <submittedName>
        <fullName evidence="3">SMP-30/gluconolactonase/LRE family protein</fullName>
    </submittedName>
</protein>
<dbReference type="PANTHER" id="PTHR46388:SF2">
    <property type="entry name" value="NHL REPEAT-CONTAINING PROTEIN 2"/>
    <property type="match status" value="1"/>
</dbReference>
<organism evidence="3 4">
    <name type="scientific">Candidatus Nitrospira neomarina</name>
    <dbReference type="NCBI Taxonomy" id="3020899"/>
    <lineage>
        <taxon>Bacteria</taxon>
        <taxon>Pseudomonadati</taxon>
        <taxon>Nitrospirota</taxon>
        <taxon>Nitrospiria</taxon>
        <taxon>Nitrospirales</taxon>
        <taxon>Nitrospiraceae</taxon>
        <taxon>Nitrospira</taxon>
    </lineage>
</organism>
<dbReference type="InterPro" id="IPR001258">
    <property type="entry name" value="NHL_repeat"/>
</dbReference>
<dbReference type="Gene3D" id="2.120.10.30">
    <property type="entry name" value="TolB, C-terminal domain"/>
    <property type="match status" value="4"/>
</dbReference>
<evidence type="ECO:0000256" key="2">
    <source>
        <dbReference type="PROSITE-ProRule" id="PRU00504"/>
    </source>
</evidence>
<feature type="repeat" description="NHL" evidence="2">
    <location>
        <begin position="86"/>
        <end position="123"/>
    </location>
</feature>
<evidence type="ECO:0000313" key="4">
    <source>
        <dbReference type="Proteomes" id="UP001302494"/>
    </source>
</evidence>
<proteinExistence type="predicted"/>
<dbReference type="Pfam" id="PF01436">
    <property type="entry name" value="NHL"/>
    <property type="match status" value="2"/>
</dbReference>
<evidence type="ECO:0000313" key="3">
    <source>
        <dbReference type="EMBL" id="WNM60323.1"/>
    </source>
</evidence>
<dbReference type="PROSITE" id="PS51125">
    <property type="entry name" value="NHL"/>
    <property type="match status" value="1"/>
</dbReference>
<keyword evidence="4" id="KW-1185">Reference proteome</keyword>
<gene>
    <name evidence="3" type="ORF">PQG83_11170</name>
</gene>
<dbReference type="PANTHER" id="PTHR46388">
    <property type="entry name" value="NHL REPEAT-CONTAINING PROTEIN 2"/>
    <property type="match status" value="1"/>
</dbReference>
<reference evidence="3 4" key="1">
    <citation type="submission" date="2023-01" db="EMBL/GenBank/DDBJ databases">
        <title>Cultivation and genomic characterization of new, ubiquitous marine nitrite-oxidizing bacteria from the Nitrospirales.</title>
        <authorList>
            <person name="Mueller A.J."/>
            <person name="Daebeler A."/>
            <person name="Herbold C.W."/>
            <person name="Kirkegaard R.H."/>
            <person name="Daims H."/>
        </authorList>
    </citation>
    <scope>NUCLEOTIDE SEQUENCE [LARGE SCALE GENOMIC DNA]</scope>
    <source>
        <strain evidence="3 4">DK</strain>
    </source>
</reference>
<name>A0AA96GEE8_9BACT</name>
<dbReference type="RefSeq" id="WP_312740916.1">
    <property type="nucleotide sequence ID" value="NZ_CP116968.1"/>
</dbReference>
<evidence type="ECO:0000256" key="1">
    <source>
        <dbReference type="ARBA" id="ARBA00022737"/>
    </source>
</evidence>